<dbReference type="EMBL" id="CP060636">
    <property type="protein sequence ID" value="QNM12514.1"/>
    <property type="molecule type" value="Genomic_DNA"/>
</dbReference>
<feature type="domain" description="PRD" evidence="2">
    <location>
        <begin position="170"/>
        <end position="276"/>
    </location>
</feature>
<dbReference type="GO" id="GO:0003723">
    <property type="term" value="F:RNA binding"/>
    <property type="evidence" value="ECO:0007669"/>
    <property type="project" value="InterPro"/>
</dbReference>
<evidence type="ECO:0000256" key="1">
    <source>
        <dbReference type="ARBA" id="ARBA00022737"/>
    </source>
</evidence>
<dbReference type="SUPFAM" id="SSF50151">
    <property type="entry name" value="SacY-like RNA-binding domain"/>
    <property type="match status" value="1"/>
</dbReference>
<accession>A0A7G9GNY2</accession>
<dbReference type="PROSITE" id="PS51372">
    <property type="entry name" value="PRD_2"/>
    <property type="match status" value="2"/>
</dbReference>
<evidence type="ECO:0000313" key="3">
    <source>
        <dbReference type="EMBL" id="QNM12514.1"/>
    </source>
</evidence>
<reference evidence="3 4" key="1">
    <citation type="submission" date="2020-08" db="EMBL/GenBank/DDBJ databases">
        <authorList>
            <person name="Liu C."/>
            <person name="Sun Q."/>
        </authorList>
    </citation>
    <scope>NUCLEOTIDE SEQUENCE [LARGE SCALE GENOMIC DNA]</scope>
    <source>
        <strain evidence="3 4">NSJ-61</strain>
    </source>
</reference>
<dbReference type="Pfam" id="PF03123">
    <property type="entry name" value="CAT_RBD"/>
    <property type="match status" value="1"/>
</dbReference>
<organism evidence="3 4">
    <name type="scientific">[Eubacterium] hominis</name>
    <dbReference type="NCBI Taxonomy" id="2764325"/>
    <lineage>
        <taxon>Bacteria</taxon>
        <taxon>Bacillati</taxon>
        <taxon>Bacillota</taxon>
        <taxon>Erysipelotrichia</taxon>
        <taxon>Erysipelotrichales</taxon>
        <taxon>Erysipelotrichaceae</taxon>
        <taxon>Amedibacillus</taxon>
    </lineage>
</organism>
<name>A0A7G9GNY2_9FIRM</name>
<protein>
    <submittedName>
        <fullName evidence="3">PRD domain-containing protein</fullName>
    </submittedName>
</protein>
<keyword evidence="1" id="KW-0677">Repeat</keyword>
<dbReference type="InterPro" id="IPR036650">
    <property type="entry name" value="CAT_RNA-bd_dom_sf"/>
</dbReference>
<evidence type="ECO:0000313" key="4">
    <source>
        <dbReference type="Proteomes" id="UP000515856"/>
    </source>
</evidence>
<dbReference type="InterPro" id="IPR050661">
    <property type="entry name" value="BglG_antiterminators"/>
</dbReference>
<feature type="domain" description="PRD" evidence="2">
    <location>
        <begin position="64"/>
        <end position="169"/>
    </location>
</feature>
<gene>
    <name evidence="3" type="ORF">H9Q80_00730</name>
</gene>
<proteinExistence type="predicted"/>
<dbReference type="AlphaFoldDB" id="A0A7G9GNY2"/>
<dbReference type="SUPFAM" id="SSF63520">
    <property type="entry name" value="PTS-regulatory domain, PRD"/>
    <property type="match status" value="2"/>
</dbReference>
<dbReference type="InterPro" id="IPR004341">
    <property type="entry name" value="CAT_RNA-bd_dom"/>
</dbReference>
<dbReference type="RefSeq" id="WP_117452940.1">
    <property type="nucleotide sequence ID" value="NZ_CP060636.1"/>
</dbReference>
<evidence type="ECO:0000259" key="2">
    <source>
        <dbReference type="PROSITE" id="PS51372"/>
    </source>
</evidence>
<sequence length="276" mass="32157">MKITKVFNNNLVATITPEKREALLSGTGIGFGKKVGDVVDQSKITNYYYVENQRKKLLYQMMETTPVEYLEIAEAILDRANRKLSKHVSDTILPALVDHLYVAITRTKKGKQVPNLIHVETKMMYPVEYEVGLWALRLIKMRLNVTLPDDEAGFIAIHIQNGEDESNEDVSDMLMFVKETTDIIAESFNCRFDVNSTDNQRLATHLKFFYQRMMHHQTTTIVNVEDMYRLLITKHKDMKKCMHHISELLKKDYAYQITLSEEVYLMMHILKMIQSE</sequence>
<dbReference type="PANTHER" id="PTHR30185:SF15">
    <property type="entry name" value="CRYPTIC BETA-GLUCOSIDE BGL OPERON ANTITERMINATOR"/>
    <property type="match status" value="1"/>
</dbReference>
<dbReference type="Proteomes" id="UP000515856">
    <property type="component" value="Chromosome"/>
</dbReference>
<dbReference type="GO" id="GO:0006355">
    <property type="term" value="P:regulation of DNA-templated transcription"/>
    <property type="evidence" value="ECO:0007669"/>
    <property type="project" value="InterPro"/>
</dbReference>
<dbReference type="PANTHER" id="PTHR30185">
    <property type="entry name" value="CRYPTIC BETA-GLUCOSIDE BGL OPERON ANTITERMINATOR"/>
    <property type="match status" value="1"/>
</dbReference>
<dbReference type="KEGG" id="ehn:H9Q80_00730"/>
<keyword evidence="4" id="KW-1185">Reference proteome</keyword>
<dbReference type="Pfam" id="PF00874">
    <property type="entry name" value="PRD"/>
    <property type="match status" value="2"/>
</dbReference>
<dbReference type="Gene3D" id="1.10.1790.10">
    <property type="entry name" value="PRD domain"/>
    <property type="match status" value="2"/>
</dbReference>
<dbReference type="InterPro" id="IPR036634">
    <property type="entry name" value="PRD_sf"/>
</dbReference>
<dbReference type="InterPro" id="IPR011608">
    <property type="entry name" value="PRD"/>
</dbReference>
<dbReference type="SMART" id="SM01061">
    <property type="entry name" value="CAT_RBD"/>
    <property type="match status" value="1"/>
</dbReference>
<dbReference type="Gene3D" id="2.30.24.10">
    <property type="entry name" value="CAT RNA-binding domain"/>
    <property type="match status" value="1"/>
</dbReference>